<evidence type="ECO:0008006" key="3">
    <source>
        <dbReference type="Google" id="ProtNLM"/>
    </source>
</evidence>
<dbReference type="GO" id="GO:0016780">
    <property type="term" value="F:phosphotransferase activity, for other substituted phosphate groups"/>
    <property type="evidence" value="ECO:0007669"/>
    <property type="project" value="InterPro"/>
</dbReference>
<dbReference type="GO" id="GO:0016020">
    <property type="term" value="C:membrane"/>
    <property type="evidence" value="ECO:0007669"/>
    <property type="project" value="InterPro"/>
</dbReference>
<reference evidence="2" key="1">
    <citation type="submission" date="2016-05" db="EMBL/GenBank/DDBJ databases">
        <title>WGS assembly of Xenopus laevis.</title>
        <authorList>
            <person name="Session A."/>
            <person name="Uno Y."/>
            <person name="Kwon T."/>
            <person name="Chapman J."/>
            <person name="Toyoda A."/>
            <person name="Takahashi S."/>
            <person name="Fukui A."/>
            <person name="Hikosaka A."/>
            <person name="Putnam N."/>
            <person name="Stites J."/>
            <person name="Van Heeringen S."/>
            <person name="Quigley I."/>
            <person name="Heinz S."/>
            <person name="Hellsten U."/>
            <person name="Lyons J."/>
            <person name="Suzuki A."/>
            <person name="Kondo M."/>
            <person name="Ogino H."/>
            <person name="Ochi H."/>
            <person name="Bogdanovic O."/>
            <person name="Lister R."/>
            <person name="Georgiou G."/>
            <person name="Paranjpe S."/>
            <person name="Van Kruijsbergen I."/>
            <person name="Mozaffari S."/>
            <person name="Shu S."/>
            <person name="Schmutz J."/>
            <person name="Jenkins J."/>
            <person name="Grimwood J."/>
            <person name="Carlson J."/>
            <person name="Mitros T."/>
            <person name="Simakov O."/>
            <person name="Heald R."/>
            <person name="Miller K."/>
            <person name="Haudenschild C."/>
            <person name="Kuroki Y."/>
            <person name="Tanaka T."/>
            <person name="Michiue T."/>
            <person name="Watanabe M."/>
            <person name="Kinoshita T."/>
            <person name="Ohta Y."/>
            <person name="Mawaribuchi S."/>
            <person name="Suzuki Y."/>
            <person name="Haramoto Y."/>
            <person name="Yamamoto T."/>
            <person name="Takagi C."/>
            <person name="Kitzman J."/>
            <person name="Shendure J."/>
            <person name="Nakayama T."/>
            <person name="Izutsu Y."/>
            <person name="Robert J."/>
            <person name="Dichmann D."/>
            <person name="Flajnik M."/>
            <person name="Houston D."/>
            <person name="Marcotte E."/>
            <person name="Wallingford J."/>
            <person name="Ito Y."/>
            <person name="Asashima M."/>
            <person name="Ueno N."/>
            <person name="Matsuda Y."/>
            <person name="Jan Veenstra G."/>
            <person name="Fujiyama A."/>
            <person name="Harland R."/>
            <person name="Taira M."/>
            <person name="Rokhsar D.S."/>
        </authorList>
    </citation>
    <scope>NUCLEOTIDE SEQUENCE</scope>
    <source>
        <strain evidence="2">J</strain>
        <tissue evidence="2">Blood</tissue>
    </source>
</reference>
<dbReference type="Gene3D" id="1.20.120.1760">
    <property type="match status" value="1"/>
</dbReference>
<dbReference type="InterPro" id="IPR000462">
    <property type="entry name" value="CDP-OH_P_trans"/>
</dbReference>
<proteinExistence type="predicted"/>
<dbReference type="InterPro" id="IPR043130">
    <property type="entry name" value="CDP-OH_PTrfase_TM_dom"/>
</dbReference>
<evidence type="ECO:0000313" key="2">
    <source>
        <dbReference type="EMBL" id="OCT56953.1"/>
    </source>
</evidence>
<gene>
    <name evidence="2" type="ORF">XELAEV_18004193mg</name>
</gene>
<keyword evidence="1" id="KW-0812">Transmembrane</keyword>
<feature type="transmembrane region" description="Helical" evidence="1">
    <location>
        <begin position="104"/>
        <end position="132"/>
    </location>
</feature>
<organism evidence="2">
    <name type="scientific">Xenopus laevis</name>
    <name type="common">African clawed frog</name>
    <dbReference type="NCBI Taxonomy" id="8355"/>
    <lineage>
        <taxon>Eukaryota</taxon>
        <taxon>Metazoa</taxon>
        <taxon>Chordata</taxon>
        <taxon>Craniata</taxon>
        <taxon>Vertebrata</taxon>
        <taxon>Euteleostomi</taxon>
        <taxon>Amphibia</taxon>
        <taxon>Batrachia</taxon>
        <taxon>Anura</taxon>
        <taxon>Pipoidea</taxon>
        <taxon>Pipidae</taxon>
        <taxon>Xenopodinae</taxon>
        <taxon>Xenopus</taxon>
        <taxon>Xenopus</taxon>
    </lineage>
</organism>
<evidence type="ECO:0000256" key="1">
    <source>
        <dbReference type="SAM" id="Phobius"/>
    </source>
</evidence>
<dbReference type="EMBL" id="KV467241">
    <property type="protein sequence ID" value="OCT56953.1"/>
    <property type="molecule type" value="Genomic_DNA"/>
</dbReference>
<keyword evidence="1" id="KW-0472">Membrane</keyword>
<sequence length="193" mass="21448">MLMQFPPSGLVQYSRKLMDYAQPSHCQILEFVRKNAANFLSLANLMMGLTSVLLSLNGCRHEACWLLLVSFMLDLADGAVARQLNACSALGIPFTYCGLPCPYASATLACASLLTGADLLLLRATAIVMIFFMVDHGFYPHDKILESQLWKKLVFAGGVGVMFLSFSPMVCLYHLMWSLSYILFPESLWNCKV</sequence>
<dbReference type="AlphaFoldDB" id="A0A974BS08"/>
<accession>A0A974BS08</accession>
<protein>
    <recommendedName>
        <fullName evidence="3">Transmembrane protein 269</fullName>
    </recommendedName>
</protein>
<dbReference type="Proteomes" id="UP000694892">
    <property type="component" value="Unassembled WGS sequence"/>
</dbReference>
<dbReference type="GO" id="GO:0008654">
    <property type="term" value="P:phospholipid biosynthetic process"/>
    <property type="evidence" value="ECO:0007669"/>
    <property type="project" value="InterPro"/>
</dbReference>
<keyword evidence="1" id="KW-1133">Transmembrane helix</keyword>
<name>A0A974BS08_XENLA</name>
<feature type="transmembrane region" description="Helical" evidence="1">
    <location>
        <begin position="153"/>
        <end position="176"/>
    </location>
</feature>
<dbReference type="Pfam" id="PF01066">
    <property type="entry name" value="CDP-OH_P_transf"/>
    <property type="match status" value="1"/>
</dbReference>